<dbReference type="GO" id="GO:0008233">
    <property type="term" value="F:peptidase activity"/>
    <property type="evidence" value="ECO:0007669"/>
    <property type="project" value="InterPro"/>
</dbReference>
<dbReference type="Gene3D" id="3.30.1380.10">
    <property type="match status" value="1"/>
</dbReference>
<feature type="domain" description="Peptidase M15C" evidence="1">
    <location>
        <begin position="93"/>
        <end position="169"/>
    </location>
</feature>
<evidence type="ECO:0000313" key="2">
    <source>
        <dbReference type="EMBL" id="AXC16233.1"/>
    </source>
</evidence>
<gene>
    <name evidence="2" type="ORF">ACPOL_7033</name>
</gene>
<dbReference type="SUPFAM" id="SSF55166">
    <property type="entry name" value="Hedgehog/DD-peptidase"/>
    <property type="match status" value="1"/>
</dbReference>
<dbReference type="Pfam" id="PF13539">
    <property type="entry name" value="Peptidase_M15_4"/>
    <property type="match status" value="1"/>
</dbReference>
<keyword evidence="3" id="KW-1185">Reference proteome</keyword>
<evidence type="ECO:0000259" key="1">
    <source>
        <dbReference type="Pfam" id="PF13539"/>
    </source>
</evidence>
<protein>
    <recommendedName>
        <fullName evidence="1">Peptidase M15C domain-containing protein</fullName>
    </recommendedName>
</protein>
<dbReference type="InterPro" id="IPR009045">
    <property type="entry name" value="Zn_M74/Hedgehog-like"/>
</dbReference>
<accession>A0A2Z5GAK4</accession>
<dbReference type="RefSeq" id="WP_114211399.1">
    <property type="nucleotide sequence ID" value="NZ_CP030843.1"/>
</dbReference>
<dbReference type="EMBL" id="CP030843">
    <property type="protein sequence ID" value="AXC16233.1"/>
    <property type="molecule type" value="Genomic_DNA"/>
</dbReference>
<dbReference type="OrthoDB" id="9799970at2"/>
<name>A0A2Z5GAK4_9BACT</name>
<dbReference type="InterPro" id="IPR039561">
    <property type="entry name" value="Peptidase_M15C"/>
</dbReference>
<evidence type="ECO:0000313" key="3">
    <source>
        <dbReference type="Proteomes" id="UP000253606"/>
    </source>
</evidence>
<proteinExistence type="predicted"/>
<sequence>MTGKAWSPGCPVPLDDLLSIRLTYFGFDHLTHEGTLVIHKRFAQEASAIFQELYDIRFPINKIDPYENYEVGGGNAEKDVTVGFYCRKAQDAPTEWSGHAYGIAVDLNPFDNPFHDVKEGWWPQGSDARSKRDDAKGKVSPNTEAFQIFARHGWAWGGFYSGEPDYMHFYKATLGGNGNVLERAYVATGLQYVPAEPVEGGEAKGQPKGKEQK</sequence>
<reference evidence="2 3" key="1">
    <citation type="journal article" date="2018" name="Front. Microbiol.">
        <title>Hydrolytic Capabilities as a Key to Environmental Success: Chitinolytic and Cellulolytic Acidobacteria From Acidic Sub-arctic Soils and Boreal Peatlands.</title>
        <authorList>
            <person name="Belova S.E."/>
            <person name="Ravin N.V."/>
            <person name="Pankratov T.A."/>
            <person name="Rakitin A.L."/>
            <person name="Ivanova A.A."/>
            <person name="Beletsky A.V."/>
            <person name="Mardanov A.V."/>
            <person name="Sinninghe Damste J.S."/>
            <person name="Dedysh S.N."/>
        </authorList>
    </citation>
    <scope>NUCLEOTIDE SEQUENCE [LARGE SCALE GENOMIC DNA]</scope>
    <source>
        <strain evidence="2 3">SBC82</strain>
        <plasmid evidence="3">pacpol4</plasmid>
    </source>
</reference>
<dbReference type="AlphaFoldDB" id="A0A2Z5GAK4"/>
<geneLocation type="plasmid" evidence="3">
    <name>pacpol4</name>
</geneLocation>
<keyword evidence="2" id="KW-0614">Plasmid</keyword>
<organism evidence="2 3">
    <name type="scientific">Acidisarcina polymorpha</name>
    <dbReference type="NCBI Taxonomy" id="2211140"/>
    <lineage>
        <taxon>Bacteria</taxon>
        <taxon>Pseudomonadati</taxon>
        <taxon>Acidobacteriota</taxon>
        <taxon>Terriglobia</taxon>
        <taxon>Terriglobales</taxon>
        <taxon>Acidobacteriaceae</taxon>
        <taxon>Acidisarcina</taxon>
    </lineage>
</organism>
<dbReference type="Proteomes" id="UP000253606">
    <property type="component" value="Plasmid pACPOL4"/>
</dbReference>
<dbReference type="KEGG" id="abas:ACPOL_7033"/>